<dbReference type="GO" id="GO:0140664">
    <property type="term" value="F:ATP-dependent DNA damage sensor activity"/>
    <property type="evidence" value="ECO:0007669"/>
    <property type="project" value="InterPro"/>
</dbReference>
<dbReference type="EMBL" id="BTGD01000005">
    <property type="protein sequence ID" value="GMM55561.1"/>
    <property type="molecule type" value="Genomic_DNA"/>
</dbReference>
<dbReference type="Pfam" id="PF05188">
    <property type="entry name" value="MutS_II"/>
    <property type="match status" value="1"/>
</dbReference>
<dbReference type="SMART" id="SM00534">
    <property type="entry name" value="MUTSac"/>
    <property type="match status" value="1"/>
</dbReference>
<dbReference type="Pfam" id="PF00488">
    <property type="entry name" value="MutS_V"/>
    <property type="match status" value="1"/>
</dbReference>
<dbReference type="SUPFAM" id="SSF53150">
    <property type="entry name" value="DNA repair protein MutS, domain II"/>
    <property type="match status" value="1"/>
</dbReference>
<dbReference type="PIRSF" id="PIRSF037677">
    <property type="entry name" value="DNA_mis_repair_Msh6"/>
    <property type="match status" value="1"/>
</dbReference>
<dbReference type="FunFam" id="1.10.1420.10:FF:000019">
    <property type="entry name" value="DNA mismatch repair protein"/>
    <property type="match status" value="1"/>
</dbReference>
<feature type="compositionally biased region" description="Polar residues" evidence="12">
    <location>
        <begin position="1"/>
        <end position="18"/>
    </location>
</feature>
<dbReference type="PROSITE" id="PS00486">
    <property type="entry name" value="DNA_MISMATCH_REPAIR_2"/>
    <property type="match status" value="1"/>
</dbReference>
<feature type="compositionally biased region" description="Basic residues" evidence="12">
    <location>
        <begin position="233"/>
        <end position="244"/>
    </location>
</feature>
<keyword evidence="3 9" id="KW-0547">Nucleotide-binding</keyword>
<feature type="coiled-coil region" evidence="11">
    <location>
        <begin position="857"/>
        <end position="884"/>
    </location>
</feature>
<evidence type="ECO:0000256" key="6">
    <source>
        <dbReference type="ARBA" id="ARBA00023125"/>
    </source>
</evidence>
<dbReference type="InterPro" id="IPR007696">
    <property type="entry name" value="DNA_mismatch_repair_MutS_core"/>
</dbReference>
<keyword evidence="6 9" id="KW-0238">DNA-binding</keyword>
<dbReference type="Pfam" id="PF05192">
    <property type="entry name" value="MutS_III"/>
    <property type="match status" value="1"/>
</dbReference>
<evidence type="ECO:0000256" key="1">
    <source>
        <dbReference type="ARBA" id="ARBA00004123"/>
    </source>
</evidence>
<keyword evidence="15" id="KW-1185">Reference proteome</keyword>
<evidence type="ECO:0000256" key="12">
    <source>
        <dbReference type="SAM" id="MobiDB-lite"/>
    </source>
</evidence>
<dbReference type="InterPro" id="IPR007861">
    <property type="entry name" value="DNA_mismatch_repair_MutS_clamp"/>
</dbReference>
<dbReference type="GO" id="GO:0016887">
    <property type="term" value="F:ATP hydrolysis activity"/>
    <property type="evidence" value="ECO:0007669"/>
    <property type="project" value="UniProtKB-ARBA"/>
</dbReference>
<dbReference type="GO" id="GO:0005524">
    <property type="term" value="F:ATP binding"/>
    <property type="evidence" value="ECO:0007669"/>
    <property type="project" value="UniProtKB-UniRule"/>
</dbReference>
<protein>
    <recommendedName>
        <fullName evidence="9">DNA mismatch repair protein</fullName>
    </recommendedName>
</protein>
<dbReference type="SUPFAM" id="SSF55271">
    <property type="entry name" value="DNA repair protein MutS, domain I"/>
    <property type="match status" value="1"/>
</dbReference>
<reference evidence="14 15" key="1">
    <citation type="journal article" date="2023" name="Elife">
        <title>Identification of key yeast species and microbe-microbe interactions impacting larval growth of Drosophila in the wild.</title>
        <authorList>
            <person name="Mure A."/>
            <person name="Sugiura Y."/>
            <person name="Maeda R."/>
            <person name="Honda K."/>
            <person name="Sakurai N."/>
            <person name="Takahashi Y."/>
            <person name="Watada M."/>
            <person name="Katoh T."/>
            <person name="Gotoh A."/>
            <person name="Gotoh Y."/>
            <person name="Taniguchi I."/>
            <person name="Nakamura K."/>
            <person name="Hayashi T."/>
            <person name="Katayama T."/>
            <person name="Uemura T."/>
            <person name="Hattori Y."/>
        </authorList>
    </citation>
    <scope>NUCLEOTIDE SEQUENCE [LARGE SCALE GENOMIC DNA]</scope>
    <source>
        <strain evidence="14 15">KH-74</strain>
    </source>
</reference>
<evidence type="ECO:0000259" key="13">
    <source>
        <dbReference type="PROSITE" id="PS00486"/>
    </source>
</evidence>
<dbReference type="Pfam" id="PF01624">
    <property type="entry name" value="MutS_I"/>
    <property type="match status" value="1"/>
</dbReference>
<dbReference type="InterPro" id="IPR007860">
    <property type="entry name" value="DNA_mmatch_repair_MutS_con_dom"/>
</dbReference>
<dbReference type="GO" id="GO:0032301">
    <property type="term" value="C:MutSalpha complex"/>
    <property type="evidence" value="ECO:0007669"/>
    <property type="project" value="TreeGrafter"/>
</dbReference>
<dbReference type="InterPro" id="IPR045076">
    <property type="entry name" value="MutS"/>
</dbReference>
<dbReference type="InterPro" id="IPR007695">
    <property type="entry name" value="DNA_mismatch_repair_MutS-lik_N"/>
</dbReference>
<dbReference type="InterPro" id="IPR036678">
    <property type="entry name" value="MutS_con_dom_sf"/>
</dbReference>
<dbReference type="Gene3D" id="3.40.1170.10">
    <property type="entry name" value="DNA repair protein MutS, domain I"/>
    <property type="match status" value="1"/>
</dbReference>
<feature type="compositionally biased region" description="Low complexity" evidence="12">
    <location>
        <begin position="19"/>
        <end position="63"/>
    </location>
</feature>
<evidence type="ECO:0000256" key="9">
    <source>
        <dbReference type="PIRNR" id="PIRNR037677"/>
    </source>
</evidence>
<feature type="compositionally biased region" description="Acidic residues" evidence="12">
    <location>
        <begin position="147"/>
        <end position="156"/>
    </location>
</feature>
<dbReference type="FunFam" id="3.40.1170.10:FF:000002">
    <property type="entry name" value="DNA mismatch repair protein"/>
    <property type="match status" value="1"/>
</dbReference>
<dbReference type="Gene3D" id="1.10.1420.10">
    <property type="match status" value="2"/>
</dbReference>
<dbReference type="FunFam" id="3.40.50.300:FF:000771">
    <property type="entry name" value="DNA mismatch repair protein"/>
    <property type="match status" value="1"/>
</dbReference>
<gene>
    <name evidence="14" type="ORF">DAKH74_021770</name>
</gene>
<evidence type="ECO:0000313" key="15">
    <source>
        <dbReference type="Proteomes" id="UP001377567"/>
    </source>
</evidence>
<evidence type="ECO:0000256" key="2">
    <source>
        <dbReference type="ARBA" id="ARBA00006271"/>
    </source>
</evidence>
<dbReference type="SUPFAM" id="SSF48334">
    <property type="entry name" value="DNA repair protein MutS, domain III"/>
    <property type="match status" value="1"/>
</dbReference>
<evidence type="ECO:0000256" key="3">
    <source>
        <dbReference type="ARBA" id="ARBA00022741"/>
    </source>
</evidence>
<proteinExistence type="inferred from homology"/>
<dbReference type="InterPro" id="IPR027417">
    <property type="entry name" value="P-loop_NTPase"/>
</dbReference>
<accession>A0AAV5RVT7</accession>
<dbReference type="SMART" id="SM00533">
    <property type="entry name" value="MUTSd"/>
    <property type="match status" value="1"/>
</dbReference>
<dbReference type="Gene3D" id="3.40.50.300">
    <property type="entry name" value="P-loop containing nucleotide triphosphate hydrolases"/>
    <property type="match status" value="1"/>
</dbReference>
<evidence type="ECO:0000256" key="5">
    <source>
        <dbReference type="ARBA" id="ARBA00022840"/>
    </source>
</evidence>
<feature type="region of interest" description="Disordered" evidence="12">
    <location>
        <begin position="1"/>
        <end position="262"/>
    </location>
</feature>
<dbReference type="InterPro" id="IPR017261">
    <property type="entry name" value="DNA_mismatch_repair_MutS/MSH"/>
</dbReference>
<feature type="domain" description="DNA mismatch repair proteins mutS family" evidence="13">
    <location>
        <begin position="1055"/>
        <end position="1071"/>
    </location>
</feature>
<feature type="compositionally biased region" description="Acidic residues" evidence="12">
    <location>
        <begin position="204"/>
        <end position="222"/>
    </location>
</feature>
<keyword evidence="4 9" id="KW-0227">DNA damage</keyword>
<dbReference type="NCBIfam" id="NF003810">
    <property type="entry name" value="PRK05399.1"/>
    <property type="match status" value="1"/>
</dbReference>
<feature type="coiled-coil region" evidence="11">
    <location>
        <begin position="784"/>
        <end position="811"/>
    </location>
</feature>
<evidence type="ECO:0000256" key="4">
    <source>
        <dbReference type="ARBA" id="ARBA00022763"/>
    </source>
</evidence>
<keyword evidence="7 9" id="KW-0234">DNA repair</keyword>
<dbReference type="AlphaFoldDB" id="A0AAV5RVT7"/>
<sequence>MAPRTPQASKVLNTKNGTSSSSKKMKQSSLLSFFSKKSSTTPTKKAPLSQGTQGSSSKKSVSKATPSGPDMDSSIDLSNDTLKTETPIPEDVSSINDLRKSQSSTQPTSPPGSDKVPAKAILDDKTAVDSPGNASSRRGKRSVNYAESDDDEDNDDSVVSSSRRKKTKLFIDDDEDDEYIPTKKEITQDKLDESMEDSNFVDNGDGDDDDDFIVDDDDDDEILALSKQPKVTAPKKKPIVKKPKPSTPRQPSKPVVKAGGKLGNNFAKHNEERYYWLVDEKDAMKRPTSDPEYDPRTLYIPSSAWQKFTAFEKQYWEIKSKMWDCIVFFKKGKFFELYEKDALLANSLFDWKLAGNGRANMQLAGIPEMSFSYWATQFIDHGYKVAKVDQKESMLSKEMREGSKGIVKRELEYVLTAGTLTEGDMLHSDLATYCLAIREEPGNFYAYDDPTGEESNCPDRIFGISFIDTSTGEVQLVEFEDDNDCSKLDTILSQVKPKEIIIEKNNLSNLANKIVKFNASSRPIFNEIKPETEFYDYEKTYDMLTSDGSEYFKDIDNWPAVLREYYQKEKKVGFSAFGALLYYLKWLQLDKSLLSMGNMKEYDPVRSQSSLILDGVTLQNLEIFSNTFDNTDKGTLFQLFNRSITPMGKRMMKKWLMHPLLNMDDINKRLDSVDQMMTNLEVRDLFESCFSKLPDLERLLSKIHTCSIKVKDFDRVIQGFEEIEEMVLGIKQLDSDLQGALDIFVKQIPESLFTNIDTWKQSFDRVKAAEENIIVPSRGIEPDFDNSLDEIQSLENELNELLKQYRKQFRCPNIAFKDSGKEIYTIEIPVNATKNVPSDWVQMAANKSTKKYYSEEVRILARSMAEARETHKALEEDLKNRLCKKFDAAFMDTWTPTVHAISNIDCLLSLTKTSESLGTVACRPQFVDEEDASTGEKLNGFVKFKQLRHPCFNLGATVMKDFISNDVELGRHQPQLGLLTGANAAGKSTVLRMTCIAVIMAQMGCYVPCEAASLAPVDRIMTRLGANDNIMQGKSTFFVELSETKKILDLATRRSLLVVDELGRGGSSSDGFAIAEAVLHHVATHIQSLGFFATHYANLGLSFVGHPQVRPLRMAILVDEETRNVTFLYRLEEGRSEGSFGMHVATMCGISREIVDNAQLAADKFEHTTRLIKEKQLASSGIEGEVVEIPLGLQSDFARLVYGDGLRNSALGTGEGVMIYDNNVQRNALLNIFRMVDSL</sequence>
<keyword evidence="5 9" id="KW-0067">ATP-binding</keyword>
<dbReference type="PANTHER" id="PTHR11361:SF148">
    <property type="entry name" value="DNA MISMATCH REPAIR PROTEIN MSH6"/>
    <property type="match status" value="1"/>
</dbReference>
<evidence type="ECO:0000256" key="11">
    <source>
        <dbReference type="SAM" id="Coils"/>
    </source>
</evidence>
<keyword evidence="11" id="KW-0175">Coiled coil</keyword>
<keyword evidence="8" id="KW-0539">Nucleus</keyword>
<dbReference type="InterPro" id="IPR016151">
    <property type="entry name" value="DNA_mismatch_repair_MutS_N"/>
</dbReference>
<dbReference type="GO" id="GO:0030983">
    <property type="term" value="F:mismatched DNA binding"/>
    <property type="evidence" value="ECO:0007669"/>
    <property type="project" value="UniProtKB-UniRule"/>
</dbReference>
<evidence type="ECO:0000256" key="8">
    <source>
        <dbReference type="ARBA" id="ARBA00023242"/>
    </source>
</evidence>
<dbReference type="PANTHER" id="PTHR11361">
    <property type="entry name" value="DNA MISMATCH REPAIR PROTEIN MUTS FAMILY MEMBER"/>
    <property type="match status" value="1"/>
</dbReference>
<comment type="caution">
    <text evidence="14">The sequence shown here is derived from an EMBL/GenBank/DDBJ whole genome shotgun (WGS) entry which is preliminary data.</text>
</comment>
<comment type="similarity">
    <text evidence="2 9 10">Belongs to the DNA mismatch repair MutS family.</text>
</comment>
<evidence type="ECO:0000313" key="14">
    <source>
        <dbReference type="EMBL" id="GMM55561.1"/>
    </source>
</evidence>
<organism evidence="14 15">
    <name type="scientific">Maudiozyma humilis</name>
    <name type="common">Sour dough yeast</name>
    <name type="synonym">Kazachstania humilis</name>
    <dbReference type="NCBI Taxonomy" id="51915"/>
    <lineage>
        <taxon>Eukaryota</taxon>
        <taxon>Fungi</taxon>
        <taxon>Dikarya</taxon>
        <taxon>Ascomycota</taxon>
        <taxon>Saccharomycotina</taxon>
        <taxon>Saccharomycetes</taxon>
        <taxon>Saccharomycetales</taxon>
        <taxon>Saccharomycetaceae</taxon>
        <taxon>Maudiozyma</taxon>
    </lineage>
</organism>
<dbReference type="Gene3D" id="3.30.420.110">
    <property type="entry name" value="MutS, connector domain"/>
    <property type="match status" value="1"/>
</dbReference>
<comment type="subcellular location">
    <subcellularLocation>
        <location evidence="1">Nucleus</location>
    </subcellularLocation>
</comment>
<dbReference type="GO" id="GO:0006298">
    <property type="term" value="P:mismatch repair"/>
    <property type="evidence" value="ECO:0007669"/>
    <property type="project" value="InterPro"/>
</dbReference>
<comment type="function">
    <text evidence="9 10">Component of the post-replicative DNA mismatch repair system (MMR).</text>
</comment>
<evidence type="ECO:0000256" key="10">
    <source>
        <dbReference type="RuleBase" id="RU003756"/>
    </source>
</evidence>
<evidence type="ECO:0000256" key="7">
    <source>
        <dbReference type="ARBA" id="ARBA00023204"/>
    </source>
</evidence>
<dbReference type="Proteomes" id="UP001377567">
    <property type="component" value="Unassembled WGS sequence"/>
</dbReference>
<dbReference type="Pfam" id="PF05190">
    <property type="entry name" value="MutS_IV"/>
    <property type="match status" value="1"/>
</dbReference>
<dbReference type="InterPro" id="IPR036187">
    <property type="entry name" value="DNA_mismatch_repair_MutS_sf"/>
</dbReference>
<dbReference type="SUPFAM" id="SSF52540">
    <property type="entry name" value="P-loop containing nucleoside triphosphate hydrolases"/>
    <property type="match status" value="1"/>
</dbReference>
<feature type="compositionally biased region" description="Basic and acidic residues" evidence="12">
    <location>
        <begin position="180"/>
        <end position="193"/>
    </location>
</feature>
<name>A0AAV5RVT7_MAUHU</name>
<dbReference type="InterPro" id="IPR000432">
    <property type="entry name" value="DNA_mismatch_repair_MutS_C"/>
</dbReference>